<organism evidence="5 6">
    <name type="scientific">Steroidobacter flavus</name>
    <dbReference type="NCBI Taxonomy" id="1842136"/>
    <lineage>
        <taxon>Bacteria</taxon>
        <taxon>Pseudomonadati</taxon>
        <taxon>Pseudomonadota</taxon>
        <taxon>Gammaproteobacteria</taxon>
        <taxon>Steroidobacterales</taxon>
        <taxon>Steroidobacteraceae</taxon>
        <taxon>Steroidobacter</taxon>
    </lineage>
</organism>
<keyword evidence="6" id="KW-1185">Reference proteome</keyword>
<comment type="similarity">
    <text evidence="1">Belongs to the thiolase-like superfamily. Thiolase family.</text>
</comment>
<sequence length="494" mass="53337">MQANRIPVIVGVGQINDLTDLDVIDLIRAALANADRDAGGGVLTQLDFLGVENHMSGSVAPWPGTEPFLPPLIEAAGLTPKSSLLTPQPSGDGPVYLLNHAANLIASGEIEVAALVGGEALRTAAKRSAAESGKSQNAMRQLLDATVKPFLRKYGLTTPTDVYPLYESATRAAWGQSFAEARHETGAMWAAYSRAAAENDGAIIREPLTAEQIATVSDRNRMIAFPYTKLMVANSAVNQGAAVLVTSLDRARRMGIAEDRIVHVGAGAAASESEDFLARDSYVHSRAMEVSIGKTLELNRLRATDLDYVELYNCFPCVAKMARRVLDWPLERSPSVYGGLSFGGGPIGNCMMHAIVMMTRKLRSGGKHGFIFANGGFATHNHSIVLSREPTATLPRDFDFEADAQSRRGPAPVFDEEYVGPGRIEAYSVPYGRDGRPSFGTIVARAPDERRFVCRVPQDDQAGLQFLVSGEVEPVGSHGVCVQADDGYRYWRRM</sequence>
<dbReference type="Pfam" id="PF18313">
    <property type="entry name" value="TLP1_add_C"/>
    <property type="match status" value="1"/>
</dbReference>
<dbReference type="RefSeq" id="WP_380602271.1">
    <property type="nucleotide sequence ID" value="NZ_JBHSDU010000014.1"/>
</dbReference>
<dbReference type="PANTHER" id="PTHR18919:SF139">
    <property type="entry name" value="THIOLASE-LIKE PROTEIN TYPE 1 ADDITIONAL C-TERMINAL DOMAIN-CONTAINING PROTEIN"/>
    <property type="match status" value="1"/>
</dbReference>
<protein>
    <submittedName>
        <fullName evidence="5">Acetyl-CoA acetyltransferase</fullName>
    </submittedName>
</protein>
<dbReference type="Gene3D" id="2.40.50.840">
    <property type="match status" value="1"/>
</dbReference>
<evidence type="ECO:0000313" key="6">
    <source>
        <dbReference type="Proteomes" id="UP001595904"/>
    </source>
</evidence>
<dbReference type="PANTHER" id="PTHR18919">
    <property type="entry name" value="ACETYL-COA C-ACYLTRANSFERASE"/>
    <property type="match status" value="1"/>
</dbReference>
<evidence type="ECO:0000313" key="5">
    <source>
        <dbReference type="EMBL" id="MFC4312672.1"/>
    </source>
</evidence>
<dbReference type="InterPro" id="IPR040771">
    <property type="entry name" value="TLP1_add_C"/>
</dbReference>
<evidence type="ECO:0000259" key="4">
    <source>
        <dbReference type="Pfam" id="PF18313"/>
    </source>
</evidence>
<keyword evidence="2" id="KW-0808">Transferase</keyword>
<dbReference type="Gene3D" id="3.40.47.10">
    <property type="match status" value="1"/>
</dbReference>
<dbReference type="InterPro" id="IPR016039">
    <property type="entry name" value="Thiolase-like"/>
</dbReference>
<proteinExistence type="inferred from homology"/>
<reference evidence="6" key="1">
    <citation type="journal article" date="2019" name="Int. J. Syst. Evol. Microbiol.">
        <title>The Global Catalogue of Microorganisms (GCM) 10K type strain sequencing project: providing services to taxonomists for standard genome sequencing and annotation.</title>
        <authorList>
            <consortium name="The Broad Institute Genomics Platform"/>
            <consortium name="The Broad Institute Genome Sequencing Center for Infectious Disease"/>
            <person name="Wu L."/>
            <person name="Ma J."/>
        </authorList>
    </citation>
    <scope>NUCLEOTIDE SEQUENCE [LARGE SCALE GENOMIC DNA]</scope>
    <source>
        <strain evidence="6">CGMCC 1.10759</strain>
    </source>
</reference>
<gene>
    <name evidence="5" type="ORF">ACFPN2_26545</name>
</gene>
<evidence type="ECO:0000256" key="2">
    <source>
        <dbReference type="ARBA" id="ARBA00022679"/>
    </source>
</evidence>
<dbReference type="EMBL" id="JBHSDU010000014">
    <property type="protein sequence ID" value="MFC4312672.1"/>
    <property type="molecule type" value="Genomic_DNA"/>
</dbReference>
<evidence type="ECO:0000256" key="3">
    <source>
        <dbReference type="ARBA" id="ARBA00023315"/>
    </source>
</evidence>
<name>A0ABV8T0A7_9GAMM</name>
<evidence type="ECO:0000256" key="1">
    <source>
        <dbReference type="ARBA" id="ARBA00010982"/>
    </source>
</evidence>
<feature type="domain" description="Thiolase-like protein type 1 additional C-terminal" evidence="4">
    <location>
        <begin position="409"/>
        <end position="485"/>
    </location>
</feature>
<keyword evidence="3" id="KW-0012">Acyltransferase</keyword>
<accession>A0ABV8T0A7</accession>
<dbReference type="SUPFAM" id="SSF53901">
    <property type="entry name" value="Thiolase-like"/>
    <property type="match status" value="1"/>
</dbReference>
<comment type="caution">
    <text evidence="5">The sequence shown here is derived from an EMBL/GenBank/DDBJ whole genome shotgun (WGS) entry which is preliminary data.</text>
</comment>
<dbReference type="Proteomes" id="UP001595904">
    <property type="component" value="Unassembled WGS sequence"/>
</dbReference>